<keyword evidence="4" id="KW-1185">Reference proteome</keyword>
<dbReference type="EMBL" id="CAJNOJ010000226">
    <property type="protein sequence ID" value="CAF1311659.1"/>
    <property type="molecule type" value="Genomic_DNA"/>
</dbReference>
<reference evidence="2" key="1">
    <citation type="submission" date="2021-02" db="EMBL/GenBank/DDBJ databases">
        <authorList>
            <person name="Nowell W R."/>
        </authorList>
    </citation>
    <scope>NUCLEOTIDE SEQUENCE</scope>
</reference>
<feature type="transmembrane region" description="Helical" evidence="1">
    <location>
        <begin position="60"/>
        <end position="85"/>
    </location>
</feature>
<keyword evidence="1" id="KW-0472">Membrane</keyword>
<evidence type="ECO:0000256" key="1">
    <source>
        <dbReference type="SAM" id="Phobius"/>
    </source>
</evidence>
<feature type="transmembrane region" description="Helical" evidence="1">
    <location>
        <begin position="206"/>
        <end position="228"/>
    </location>
</feature>
<dbReference type="Proteomes" id="UP000663828">
    <property type="component" value="Unassembled WGS sequence"/>
</dbReference>
<dbReference type="EMBL" id="CAJNOR010002009">
    <property type="protein sequence ID" value="CAF1233974.1"/>
    <property type="molecule type" value="Genomic_DNA"/>
</dbReference>
<dbReference type="Proteomes" id="UP000663852">
    <property type="component" value="Unassembled WGS sequence"/>
</dbReference>
<keyword evidence="1" id="KW-0812">Transmembrane</keyword>
<accession>A0A814YVV7</accession>
<evidence type="ECO:0000313" key="3">
    <source>
        <dbReference type="EMBL" id="CAF1311659.1"/>
    </source>
</evidence>
<comment type="caution">
    <text evidence="2">The sequence shown here is derived from an EMBL/GenBank/DDBJ whole genome shotgun (WGS) entry which is preliminary data.</text>
</comment>
<evidence type="ECO:0000313" key="2">
    <source>
        <dbReference type="EMBL" id="CAF1233974.1"/>
    </source>
</evidence>
<protein>
    <submittedName>
        <fullName evidence="2">Uncharacterized protein</fullName>
    </submittedName>
</protein>
<dbReference type="Gene3D" id="1.20.1070.10">
    <property type="entry name" value="Rhodopsin 7-helix transmembrane proteins"/>
    <property type="match status" value="1"/>
</dbReference>
<dbReference type="OrthoDB" id="10060695at2759"/>
<feature type="transmembrane region" description="Helical" evidence="1">
    <location>
        <begin position="128"/>
        <end position="151"/>
    </location>
</feature>
<evidence type="ECO:0000313" key="4">
    <source>
        <dbReference type="Proteomes" id="UP000663828"/>
    </source>
</evidence>
<name>A0A814YVV7_ADIRI</name>
<gene>
    <name evidence="3" type="ORF">EDS130_LOCUS31176</name>
    <name evidence="2" type="ORF">XAT740_LOCUS25376</name>
</gene>
<sequence>MNSPCIQEDQNDQSNVICLCPKCHFGSICQHNTRLLSFSLDSLFANDILSNSVRSQHQFITLYIVILVVVLIFGFFNNISCFVTFRRPKPRRVIYYDVVPDPKYTKTSTWCTMQYYQHLSIYSQTITIFNYMIPCLINFLSVLILIVAVTCKRANVNRKQSCMKVFQQYKDLFIPSIFIILSALPQFIISFSLACTQFLEVPWQRYLIITFYFLSYLPQTTNYILFILPSKFYQTEFEQTSFAQILNTLKSKLTCH</sequence>
<dbReference type="AlphaFoldDB" id="A0A814YVV7"/>
<feature type="transmembrane region" description="Helical" evidence="1">
    <location>
        <begin position="172"/>
        <end position="194"/>
    </location>
</feature>
<organism evidence="2 4">
    <name type="scientific">Adineta ricciae</name>
    <name type="common">Rotifer</name>
    <dbReference type="NCBI Taxonomy" id="249248"/>
    <lineage>
        <taxon>Eukaryota</taxon>
        <taxon>Metazoa</taxon>
        <taxon>Spiralia</taxon>
        <taxon>Gnathifera</taxon>
        <taxon>Rotifera</taxon>
        <taxon>Eurotatoria</taxon>
        <taxon>Bdelloidea</taxon>
        <taxon>Adinetida</taxon>
        <taxon>Adinetidae</taxon>
        <taxon>Adineta</taxon>
    </lineage>
</organism>
<proteinExistence type="predicted"/>
<keyword evidence="1" id="KW-1133">Transmembrane helix</keyword>